<evidence type="ECO:0000313" key="6">
    <source>
        <dbReference type="Proteomes" id="UP001596004"/>
    </source>
</evidence>
<feature type="region of interest" description="Disordered" evidence="1">
    <location>
        <begin position="403"/>
        <end position="431"/>
    </location>
</feature>
<evidence type="ECO:0000259" key="4">
    <source>
        <dbReference type="Pfam" id="PF11329"/>
    </source>
</evidence>
<evidence type="ECO:0000256" key="1">
    <source>
        <dbReference type="SAM" id="MobiDB-lite"/>
    </source>
</evidence>
<protein>
    <submittedName>
        <fullName evidence="5">Glucoamylase family protein</fullName>
    </submittedName>
</protein>
<name>A0ABV9CS73_9ACTN</name>
<keyword evidence="2" id="KW-0732">Signal</keyword>
<dbReference type="Pfam" id="PF10091">
    <property type="entry name" value="Glycoamylase"/>
    <property type="match status" value="1"/>
</dbReference>
<evidence type="ECO:0000256" key="2">
    <source>
        <dbReference type="SAM" id="SignalP"/>
    </source>
</evidence>
<dbReference type="Proteomes" id="UP001596004">
    <property type="component" value="Unassembled WGS sequence"/>
</dbReference>
<sequence>MRKTVPARTLALACALALAAGTAPAAAATPAASAVSVASAVSAPSSVSAVSVSAGSRTAVLRRYAADTWRSMTAMVDPGTGLPADKVSGDLSVRAKVTSPTNAGTYLWSTLSARELGLAGRRQAAARVGRVLDALGRLDHDAATGLYYNWYDPATLQVVRAWPDTGDPVRPFVSSVDNAWLAVALTMVRDAVPEQAAKAGALLSRMDFTAFYDPEARPDAGTGLMTGGYWPEKPDGCSQETDYAHTGTTVYSTCHRYGAMSETRIVSYVAIALGQVPATHYFGLWRTFPDTCDWGWADQRPQGAWRTHQGIKVFEGTYGYRGMRYVPTWGGSMFEALMANLVVPEERWGARSWGRNHPVHVAAQIEHGLNEAKYGYWGFSPSDDPAGGYREYGVDPLGMDTDGYTSDEERTSTDPGFGDCRPAKPEPGDYGDGVVTPHASFLALRYAGDKALDNLARLRAGFDSYGPGGFYDAVAVRSGRVAKEYLALDQGMIMGALGNALADDALRRYFTRGGAERRLKPVLGVEEWDARMR</sequence>
<feature type="signal peptide" evidence="2">
    <location>
        <begin position="1"/>
        <end position="27"/>
    </location>
</feature>
<comment type="caution">
    <text evidence="5">The sequence shown here is derived from an EMBL/GenBank/DDBJ whole genome shotgun (WGS) entry which is preliminary data.</text>
</comment>
<feature type="domain" description="Glycoamylase-like" evidence="3">
    <location>
        <begin position="316"/>
        <end position="510"/>
    </location>
</feature>
<feature type="domain" description="DUF3131" evidence="4">
    <location>
        <begin position="63"/>
        <end position="210"/>
    </location>
</feature>
<dbReference type="Pfam" id="PF11329">
    <property type="entry name" value="DUF3131"/>
    <property type="match status" value="1"/>
</dbReference>
<proteinExistence type="predicted"/>
<dbReference type="InterPro" id="IPR019282">
    <property type="entry name" value="Glycoamylase-like_cons_dom"/>
</dbReference>
<dbReference type="EMBL" id="JBHSFP010000040">
    <property type="protein sequence ID" value="MFC4536169.1"/>
    <property type="molecule type" value="Genomic_DNA"/>
</dbReference>
<keyword evidence="6" id="KW-1185">Reference proteome</keyword>
<accession>A0ABV9CS73</accession>
<organism evidence="5 6">
    <name type="scientific">Sphaerisporangium dianthi</name>
    <dbReference type="NCBI Taxonomy" id="1436120"/>
    <lineage>
        <taxon>Bacteria</taxon>
        <taxon>Bacillati</taxon>
        <taxon>Actinomycetota</taxon>
        <taxon>Actinomycetes</taxon>
        <taxon>Streptosporangiales</taxon>
        <taxon>Streptosporangiaceae</taxon>
        <taxon>Sphaerisporangium</taxon>
    </lineage>
</organism>
<dbReference type="InterPro" id="IPR021478">
    <property type="entry name" value="DUF3131"/>
</dbReference>
<feature type="chain" id="PRO_5047342596" evidence="2">
    <location>
        <begin position="28"/>
        <end position="533"/>
    </location>
</feature>
<dbReference type="RefSeq" id="WP_380850105.1">
    <property type="nucleotide sequence ID" value="NZ_JBHSFP010000040.1"/>
</dbReference>
<evidence type="ECO:0000259" key="3">
    <source>
        <dbReference type="Pfam" id="PF10091"/>
    </source>
</evidence>
<evidence type="ECO:0000313" key="5">
    <source>
        <dbReference type="EMBL" id="MFC4536169.1"/>
    </source>
</evidence>
<reference evidence="6" key="1">
    <citation type="journal article" date="2019" name="Int. J. Syst. Evol. Microbiol.">
        <title>The Global Catalogue of Microorganisms (GCM) 10K type strain sequencing project: providing services to taxonomists for standard genome sequencing and annotation.</title>
        <authorList>
            <consortium name="The Broad Institute Genomics Platform"/>
            <consortium name="The Broad Institute Genome Sequencing Center for Infectious Disease"/>
            <person name="Wu L."/>
            <person name="Ma J."/>
        </authorList>
    </citation>
    <scope>NUCLEOTIDE SEQUENCE [LARGE SCALE GENOMIC DNA]</scope>
    <source>
        <strain evidence="6">CGMCC 4.7132</strain>
    </source>
</reference>
<dbReference type="Gene3D" id="1.50.10.140">
    <property type="match status" value="1"/>
</dbReference>
<gene>
    <name evidence="5" type="ORF">ACFO60_35830</name>
</gene>